<keyword evidence="2" id="KW-0812">Transmembrane</keyword>
<keyword evidence="4" id="KW-1185">Reference proteome</keyword>
<feature type="compositionally biased region" description="Low complexity" evidence="1">
    <location>
        <begin position="175"/>
        <end position="205"/>
    </location>
</feature>
<accession>A0A3R8QJY2</accession>
<dbReference type="EMBL" id="PQNQ01000015">
    <property type="protein sequence ID" value="RRQ03723.1"/>
    <property type="molecule type" value="Genomic_DNA"/>
</dbReference>
<evidence type="ECO:0000313" key="3">
    <source>
        <dbReference type="EMBL" id="RRQ03723.1"/>
    </source>
</evidence>
<evidence type="ECO:0000313" key="4">
    <source>
        <dbReference type="Proteomes" id="UP000278422"/>
    </source>
</evidence>
<keyword evidence="2" id="KW-1133">Transmembrane helix</keyword>
<gene>
    <name evidence="3" type="ORF">CXF42_06385</name>
</gene>
<sequence length="222" mass="22607">MTPDTGTALDATKVDGRPVPDATETPETDGTAPAAGTTAAAPSLERTNRGFTRWRRSRPFGAGLLMILAGAVMLMPAYLSLEISNIKVQISTMSGVSTLLIGILLIVCGLMTWFRGEGRILTGVTAMILAIVALPTSNLGGFLLGTILALIGGALALSWTESERSRDRRRRADAEAAAQADAQAAAQPDAPAGQAAAPAGQTAAQSVPAGRAADGTPAPGTD</sequence>
<dbReference type="Pfam" id="PF19609">
    <property type="entry name" value="DUF6114"/>
    <property type="match status" value="1"/>
</dbReference>
<name>A0A3R8QJY2_9CORY</name>
<comment type="caution">
    <text evidence="3">The sequence shown here is derived from an EMBL/GenBank/DDBJ whole genome shotgun (WGS) entry which is preliminary data.</text>
</comment>
<feature type="compositionally biased region" description="Basic and acidic residues" evidence="1">
    <location>
        <begin position="164"/>
        <end position="174"/>
    </location>
</feature>
<keyword evidence="2" id="KW-0472">Membrane</keyword>
<reference evidence="3 4" key="1">
    <citation type="submission" date="2018-01" db="EMBL/GenBank/DDBJ databases">
        <title>Twenty Corynebacterium bovis Genomes.</title>
        <authorList>
            <person name="Gulvik C.A."/>
        </authorList>
    </citation>
    <scope>NUCLEOTIDE SEQUENCE [LARGE SCALE GENOMIC DNA]</scope>
    <source>
        <strain evidence="3 4">16-2004</strain>
    </source>
</reference>
<feature type="transmembrane region" description="Helical" evidence="2">
    <location>
        <begin position="142"/>
        <end position="160"/>
    </location>
</feature>
<feature type="transmembrane region" description="Helical" evidence="2">
    <location>
        <begin position="93"/>
        <end position="113"/>
    </location>
</feature>
<feature type="region of interest" description="Disordered" evidence="1">
    <location>
        <begin position="164"/>
        <end position="222"/>
    </location>
</feature>
<dbReference type="InterPro" id="IPR046096">
    <property type="entry name" value="DUF6114"/>
</dbReference>
<feature type="region of interest" description="Disordered" evidence="1">
    <location>
        <begin position="1"/>
        <end position="40"/>
    </location>
</feature>
<dbReference type="AlphaFoldDB" id="A0A3R8QJY2"/>
<evidence type="ECO:0000256" key="1">
    <source>
        <dbReference type="SAM" id="MobiDB-lite"/>
    </source>
</evidence>
<protein>
    <submittedName>
        <fullName evidence="3">Uncharacterized protein</fullName>
    </submittedName>
</protein>
<organism evidence="3 4">
    <name type="scientific">Corynebacterium bovis</name>
    <dbReference type="NCBI Taxonomy" id="36808"/>
    <lineage>
        <taxon>Bacteria</taxon>
        <taxon>Bacillati</taxon>
        <taxon>Actinomycetota</taxon>
        <taxon>Actinomycetes</taxon>
        <taxon>Mycobacteriales</taxon>
        <taxon>Corynebacteriaceae</taxon>
        <taxon>Corynebacterium</taxon>
    </lineage>
</organism>
<evidence type="ECO:0000256" key="2">
    <source>
        <dbReference type="SAM" id="Phobius"/>
    </source>
</evidence>
<feature type="transmembrane region" description="Helical" evidence="2">
    <location>
        <begin position="120"/>
        <end position="136"/>
    </location>
</feature>
<feature type="transmembrane region" description="Helical" evidence="2">
    <location>
        <begin position="59"/>
        <end position="81"/>
    </location>
</feature>
<dbReference type="Proteomes" id="UP000278422">
    <property type="component" value="Unassembled WGS sequence"/>
</dbReference>
<feature type="compositionally biased region" description="Low complexity" evidence="1">
    <location>
        <begin position="20"/>
        <end position="40"/>
    </location>
</feature>
<proteinExistence type="predicted"/>